<evidence type="ECO:0000313" key="1">
    <source>
        <dbReference type="EMBL" id="APH00921.1"/>
    </source>
</evidence>
<name>A0A1L3MEY2_9MICO</name>
<dbReference type="AlphaFoldDB" id="A0A1L3MEY2"/>
<sequence>MTTTTAASRPFSFLAWADQDLVLAAREVAADIPAALSLAIDLSPLASHLGTSTWSYLQSLGSLGAGDLTVARVVEPHLDALSILAQAADAHPGADGGDVTVSAPRGSTWGVYAAHSPDTHLDATRSDAGWRLSGSKPWCSLAAHVSHAIITAHVSDERRQAFAVDLSHPGIRRDDASWASRGLVDVRSTGLDLHDVPATPVGPAGWYLTRPGFAWGGVAVAAVWFGAAAALAQRVLDAACRREPDQIATWHLGRLDRALRAAELELRAAAAAIDAGTATGTAGAFMAARARDAAASAAHVCLTEVARALGPAPLTFDEEHARRVADLTVYVRQHHGDRDLARTGALLVEAAR</sequence>
<dbReference type="InterPro" id="IPR009100">
    <property type="entry name" value="AcylCoA_DH/oxidase_NM_dom_sf"/>
</dbReference>
<gene>
    <name evidence="1" type="ORF">ASJ30_04710</name>
</gene>
<dbReference type="Proteomes" id="UP000182938">
    <property type="component" value="Chromosome"/>
</dbReference>
<dbReference type="SUPFAM" id="SSF56645">
    <property type="entry name" value="Acyl-CoA dehydrogenase NM domain-like"/>
    <property type="match status" value="1"/>
</dbReference>
<organism evidence="1 2">
    <name type="scientific">Janibacter indicus</name>
    <dbReference type="NCBI Taxonomy" id="857417"/>
    <lineage>
        <taxon>Bacteria</taxon>
        <taxon>Bacillati</taxon>
        <taxon>Actinomycetota</taxon>
        <taxon>Actinomycetes</taxon>
        <taxon>Micrococcales</taxon>
        <taxon>Intrasporangiaceae</taxon>
        <taxon>Janibacter</taxon>
    </lineage>
</organism>
<accession>A0A1L3MEY2</accession>
<proteinExistence type="predicted"/>
<evidence type="ECO:0000313" key="2">
    <source>
        <dbReference type="Proteomes" id="UP000182938"/>
    </source>
</evidence>
<dbReference type="EMBL" id="CP013290">
    <property type="protein sequence ID" value="APH00921.1"/>
    <property type="molecule type" value="Genomic_DNA"/>
</dbReference>
<dbReference type="KEGG" id="jte:ASJ30_04710"/>
<dbReference type="GO" id="GO:0016627">
    <property type="term" value="F:oxidoreductase activity, acting on the CH-CH group of donors"/>
    <property type="evidence" value="ECO:0007669"/>
    <property type="project" value="InterPro"/>
</dbReference>
<dbReference type="InterPro" id="IPR046373">
    <property type="entry name" value="Acyl-CoA_Oxase/DH_mid-dom_sf"/>
</dbReference>
<protein>
    <submittedName>
        <fullName evidence="1">Acyl-CoA dehydrogenase</fullName>
    </submittedName>
</protein>
<reference evidence="1 2" key="1">
    <citation type="submission" date="2015-11" db="EMBL/GenBank/DDBJ databases">
        <authorList>
            <person name="Zhang Y."/>
            <person name="Guo Z."/>
        </authorList>
    </citation>
    <scope>NUCLEOTIDE SEQUENCE [LARGE SCALE GENOMIC DNA]</scope>
    <source>
        <strain evidence="1 2">YFY001</strain>
    </source>
</reference>
<keyword evidence="2" id="KW-1185">Reference proteome</keyword>
<dbReference type="Gene3D" id="2.40.110.10">
    <property type="entry name" value="Butyryl-CoA Dehydrogenase, subunit A, domain 2"/>
    <property type="match status" value="1"/>
</dbReference>
<dbReference type="RefSeq" id="WP_072624084.1">
    <property type="nucleotide sequence ID" value="NZ_CP013290.1"/>
</dbReference>